<protein>
    <submittedName>
        <fullName evidence="2">Uncharacterized protein</fullName>
    </submittedName>
</protein>
<organism evidence="2 3">
    <name type="scientific">Sulfitobacter sabulilitoris</name>
    <dbReference type="NCBI Taxonomy" id="2562655"/>
    <lineage>
        <taxon>Bacteria</taxon>
        <taxon>Pseudomonadati</taxon>
        <taxon>Pseudomonadota</taxon>
        <taxon>Alphaproteobacteria</taxon>
        <taxon>Rhodobacterales</taxon>
        <taxon>Roseobacteraceae</taxon>
        <taxon>Sulfitobacter</taxon>
    </lineage>
</organism>
<evidence type="ECO:0000313" key="2">
    <source>
        <dbReference type="EMBL" id="TMM54239.1"/>
    </source>
</evidence>
<reference evidence="2 3" key="1">
    <citation type="submission" date="2019-05" db="EMBL/GenBank/DDBJ databases">
        <title>Sulfitobacter sabulilitoris sp. nov., isolated from a marine sand.</title>
        <authorList>
            <person name="Yoon J.-H."/>
        </authorList>
    </citation>
    <scope>NUCLEOTIDE SEQUENCE [LARGE SCALE GENOMIC DNA]</scope>
    <source>
        <strain evidence="2 3">HSMS-29</strain>
    </source>
</reference>
<dbReference type="Proteomes" id="UP000309550">
    <property type="component" value="Unassembled WGS sequence"/>
</dbReference>
<comment type="caution">
    <text evidence="2">The sequence shown here is derived from an EMBL/GenBank/DDBJ whole genome shotgun (WGS) entry which is preliminary data.</text>
</comment>
<name>A0A5S3PIM8_9RHOB</name>
<keyword evidence="1" id="KW-1133">Transmembrane helix</keyword>
<gene>
    <name evidence="2" type="ORF">FDT80_01175</name>
</gene>
<evidence type="ECO:0000313" key="3">
    <source>
        <dbReference type="Proteomes" id="UP000309550"/>
    </source>
</evidence>
<keyword evidence="3" id="KW-1185">Reference proteome</keyword>
<evidence type="ECO:0000256" key="1">
    <source>
        <dbReference type="SAM" id="Phobius"/>
    </source>
</evidence>
<sequence length="63" mass="6652">MSKEAMAIVVFGAILCVALVMFVLERRGVAARRAARGGREVDVSDLIAFGSAAGDANRNRAED</sequence>
<dbReference type="AlphaFoldDB" id="A0A5S3PIM8"/>
<dbReference type="RefSeq" id="WP_138660413.1">
    <property type="nucleotide sequence ID" value="NZ_VANS01000001.1"/>
</dbReference>
<keyword evidence="1" id="KW-0812">Transmembrane</keyword>
<feature type="transmembrane region" description="Helical" evidence="1">
    <location>
        <begin position="6"/>
        <end position="24"/>
    </location>
</feature>
<accession>A0A5S3PIM8</accession>
<keyword evidence="1" id="KW-0472">Membrane</keyword>
<proteinExistence type="predicted"/>
<dbReference type="EMBL" id="VANS01000001">
    <property type="protein sequence ID" value="TMM54239.1"/>
    <property type="molecule type" value="Genomic_DNA"/>
</dbReference>